<dbReference type="AlphaFoldDB" id="A0A1M6MSV8"/>
<keyword evidence="2" id="KW-1185">Reference proteome</keyword>
<gene>
    <name evidence="1" type="ORF">SAMN02745751_03578</name>
</gene>
<dbReference type="RefSeq" id="WP_073051002.1">
    <property type="nucleotide sequence ID" value="NZ_FQZL01000048.1"/>
</dbReference>
<sequence length="138" mass="16011">MTPDISLPGKFRYREHNYIDPEFGYDGDFNIGRIKELEDLDYTGSITNELEPLDWFDSWINTDYREDSRGKDYYCFEALDEVSKKFGDQIMNECAYVLNGPRDIDADVNRAVEIFVKDLTTMAKANLELIKGIIDNSI</sequence>
<evidence type="ECO:0000313" key="2">
    <source>
        <dbReference type="Proteomes" id="UP000184052"/>
    </source>
</evidence>
<dbReference type="EMBL" id="FQZL01000048">
    <property type="protein sequence ID" value="SHJ86537.1"/>
    <property type="molecule type" value="Genomic_DNA"/>
</dbReference>
<protein>
    <submittedName>
        <fullName evidence="1">Uncharacterized protein</fullName>
    </submittedName>
</protein>
<dbReference type="Proteomes" id="UP000184052">
    <property type="component" value="Unassembled WGS sequence"/>
</dbReference>
<dbReference type="STRING" id="1121476.SAMN02745751_03578"/>
<organism evidence="1 2">
    <name type="scientific">Dethiosulfatibacter aminovorans DSM 17477</name>
    <dbReference type="NCBI Taxonomy" id="1121476"/>
    <lineage>
        <taxon>Bacteria</taxon>
        <taxon>Bacillati</taxon>
        <taxon>Bacillota</taxon>
        <taxon>Tissierellia</taxon>
        <taxon>Dethiosulfatibacter</taxon>
    </lineage>
</organism>
<reference evidence="1 2" key="1">
    <citation type="submission" date="2016-11" db="EMBL/GenBank/DDBJ databases">
        <authorList>
            <person name="Jaros S."/>
            <person name="Januszkiewicz K."/>
            <person name="Wedrychowicz H."/>
        </authorList>
    </citation>
    <scope>NUCLEOTIDE SEQUENCE [LARGE SCALE GENOMIC DNA]</scope>
    <source>
        <strain evidence="1 2">DSM 17477</strain>
    </source>
</reference>
<name>A0A1M6MSV8_9FIRM</name>
<proteinExistence type="predicted"/>
<evidence type="ECO:0000313" key="1">
    <source>
        <dbReference type="EMBL" id="SHJ86537.1"/>
    </source>
</evidence>
<accession>A0A1M6MSV8</accession>